<gene>
    <name evidence="1" type="ORF">SCLCIDRAFT_1217680</name>
</gene>
<dbReference type="AlphaFoldDB" id="A0A0C3DTN9"/>
<protein>
    <submittedName>
        <fullName evidence="1">Uncharacterized protein</fullName>
    </submittedName>
</protein>
<reference evidence="2" key="2">
    <citation type="submission" date="2015-01" db="EMBL/GenBank/DDBJ databases">
        <title>Evolutionary Origins and Diversification of the Mycorrhizal Mutualists.</title>
        <authorList>
            <consortium name="DOE Joint Genome Institute"/>
            <consortium name="Mycorrhizal Genomics Consortium"/>
            <person name="Kohler A."/>
            <person name="Kuo A."/>
            <person name="Nagy L.G."/>
            <person name="Floudas D."/>
            <person name="Copeland A."/>
            <person name="Barry K.W."/>
            <person name="Cichocki N."/>
            <person name="Veneault-Fourrey C."/>
            <person name="LaButti K."/>
            <person name="Lindquist E.A."/>
            <person name="Lipzen A."/>
            <person name="Lundell T."/>
            <person name="Morin E."/>
            <person name="Murat C."/>
            <person name="Riley R."/>
            <person name="Ohm R."/>
            <person name="Sun H."/>
            <person name="Tunlid A."/>
            <person name="Henrissat B."/>
            <person name="Grigoriev I.V."/>
            <person name="Hibbett D.S."/>
            <person name="Martin F."/>
        </authorList>
    </citation>
    <scope>NUCLEOTIDE SEQUENCE [LARGE SCALE GENOMIC DNA]</scope>
    <source>
        <strain evidence="2">Foug A</strain>
    </source>
</reference>
<evidence type="ECO:0000313" key="2">
    <source>
        <dbReference type="Proteomes" id="UP000053989"/>
    </source>
</evidence>
<accession>A0A0C3DTN9</accession>
<dbReference type="HOGENOM" id="CLU_1778579_0_0_1"/>
<dbReference type="EMBL" id="KN822072">
    <property type="protein sequence ID" value="KIM59549.1"/>
    <property type="molecule type" value="Genomic_DNA"/>
</dbReference>
<proteinExistence type="predicted"/>
<organism evidence="1 2">
    <name type="scientific">Scleroderma citrinum Foug A</name>
    <dbReference type="NCBI Taxonomy" id="1036808"/>
    <lineage>
        <taxon>Eukaryota</taxon>
        <taxon>Fungi</taxon>
        <taxon>Dikarya</taxon>
        <taxon>Basidiomycota</taxon>
        <taxon>Agaricomycotina</taxon>
        <taxon>Agaricomycetes</taxon>
        <taxon>Agaricomycetidae</taxon>
        <taxon>Boletales</taxon>
        <taxon>Sclerodermatineae</taxon>
        <taxon>Sclerodermataceae</taxon>
        <taxon>Scleroderma</taxon>
    </lineage>
</organism>
<name>A0A0C3DTN9_9AGAM</name>
<dbReference type="InParanoid" id="A0A0C3DTN9"/>
<keyword evidence="2" id="KW-1185">Reference proteome</keyword>
<reference evidence="1 2" key="1">
    <citation type="submission" date="2014-04" db="EMBL/GenBank/DDBJ databases">
        <authorList>
            <consortium name="DOE Joint Genome Institute"/>
            <person name="Kuo A."/>
            <person name="Kohler A."/>
            <person name="Nagy L.G."/>
            <person name="Floudas D."/>
            <person name="Copeland A."/>
            <person name="Barry K.W."/>
            <person name="Cichocki N."/>
            <person name="Veneault-Fourrey C."/>
            <person name="LaButti K."/>
            <person name="Lindquist E.A."/>
            <person name="Lipzen A."/>
            <person name="Lundell T."/>
            <person name="Morin E."/>
            <person name="Murat C."/>
            <person name="Sun H."/>
            <person name="Tunlid A."/>
            <person name="Henrissat B."/>
            <person name="Grigoriev I.V."/>
            <person name="Hibbett D.S."/>
            <person name="Martin F."/>
            <person name="Nordberg H.P."/>
            <person name="Cantor M.N."/>
            <person name="Hua S.X."/>
        </authorList>
    </citation>
    <scope>NUCLEOTIDE SEQUENCE [LARGE SCALE GENOMIC DNA]</scope>
    <source>
        <strain evidence="1 2">Foug A</strain>
    </source>
</reference>
<dbReference type="Proteomes" id="UP000053989">
    <property type="component" value="Unassembled WGS sequence"/>
</dbReference>
<sequence>MGVHVGEGEGYGRRISCALSHPRSHGVEHPPVTHDPVVFQSQTLLVEDSRSTRPSGTTNEEKTALSIDRRGRVQKKKLKTQQTYPWPDDDTRFLDLRTISGFTPKLSSFYGTRVYVSSGHHDTSGCKTYGLKLLAITVFCPDGGRP</sequence>
<evidence type="ECO:0000313" key="1">
    <source>
        <dbReference type="EMBL" id="KIM59549.1"/>
    </source>
</evidence>